<dbReference type="PANTHER" id="PTHR37234:SF1">
    <property type="entry name" value="OS03G0319200 PROTEIN"/>
    <property type="match status" value="1"/>
</dbReference>
<dbReference type="KEGG" id="atr:18426170"/>
<dbReference type="PANTHER" id="PTHR37234">
    <property type="entry name" value="OS03G0319200 PROTEIN"/>
    <property type="match status" value="1"/>
</dbReference>
<dbReference type="Gramene" id="ERM98169">
    <property type="protein sequence ID" value="ERM98169"/>
    <property type="gene ID" value="AMTR_s00095p00112100"/>
</dbReference>
<feature type="compositionally biased region" description="Basic and acidic residues" evidence="1">
    <location>
        <begin position="71"/>
        <end position="92"/>
    </location>
</feature>
<dbReference type="Pfam" id="PF14383">
    <property type="entry name" value="VARLMGL"/>
    <property type="match status" value="1"/>
</dbReference>
<accession>W1NU63</accession>
<evidence type="ECO:0000259" key="2">
    <source>
        <dbReference type="Pfam" id="PF14383"/>
    </source>
</evidence>
<dbReference type="AlphaFoldDB" id="W1NU63"/>
<sequence length="446" mass="50294">MATVTLSCNSKREAMPSPYAGKPSSSDRKMHVGCMSGIFHFLQKHGHGRKRLTPDSRSKKPKKNSTTPQKPKSESPQKTSPCEETKPQKSPEKLQATELRRFSCDIPRSPTLSQDIRNNWRSNSVSSGFRQMGSPEKLQRPPGLVARLMGLEELPSPRCLNLPENLPEKPQEISPESAEKKRRIILGALEKCDEDLRALRKIIEAVQIAEDFKISAIKVEDFKRPAPRTEDLKNTGFEDEEIIKSPLIRELRTCQPSVEEFRRSPPSKAGGKAVRASMENRDHLPANPRVRCEFPEKRCVDFNSEQPSPVSVLDGGFFGDDFSPSSAEERLKPDVNDKDFQGVHTKEFLINKLSFASSPPISCHINNPTAGILRLTVKKLDSSNLKLQSLETWENDVWEEGWEKGRVGAVLEGKIFGELIEEIVWELGLWNAPLRPPPNCRKRICF</sequence>
<name>W1NU63_AMBTC</name>
<reference evidence="4" key="1">
    <citation type="journal article" date="2013" name="Science">
        <title>The Amborella genome and the evolution of flowering plants.</title>
        <authorList>
            <consortium name="Amborella Genome Project"/>
        </authorList>
    </citation>
    <scope>NUCLEOTIDE SEQUENCE [LARGE SCALE GENOMIC DNA]</scope>
</reference>
<dbReference type="eggNOG" id="ENOG502QWGU">
    <property type="taxonomic scope" value="Eukaryota"/>
</dbReference>
<gene>
    <name evidence="3" type="ORF">AMTR_s00095p00112100</name>
</gene>
<dbReference type="HOGENOM" id="CLU_054280_0_0_1"/>
<dbReference type="InterPro" id="IPR032795">
    <property type="entry name" value="DUF3741-assoc"/>
</dbReference>
<dbReference type="EMBL" id="KI395483">
    <property type="protein sequence ID" value="ERM98169.1"/>
    <property type="molecule type" value="Genomic_DNA"/>
</dbReference>
<dbReference type="OrthoDB" id="780613at2759"/>
<evidence type="ECO:0000313" key="4">
    <source>
        <dbReference type="Proteomes" id="UP000017836"/>
    </source>
</evidence>
<feature type="compositionally biased region" description="Basic residues" evidence="1">
    <location>
        <begin position="42"/>
        <end position="51"/>
    </location>
</feature>
<proteinExistence type="predicted"/>
<feature type="region of interest" description="Disordered" evidence="1">
    <location>
        <begin position="1"/>
        <end position="119"/>
    </location>
</feature>
<evidence type="ECO:0000313" key="3">
    <source>
        <dbReference type="EMBL" id="ERM98169.1"/>
    </source>
</evidence>
<feature type="compositionally biased region" description="Polar residues" evidence="1">
    <location>
        <begin position="110"/>
        <end position="119"/>
    </location>
</feature>
<dbReference type="OMA" id="LETWEND"/>
<dbReference type="Proteomes" id="UP000017836">
    <property type="component" value="Unassembled WGS sequence"/>
</dbReference>
<keyword evidence="4" id="KW-1185">Reference proteome</keyword>
<evidence type="ECO:0000256" key="1">
    <source>
        <dbReference type="SAM" id="MobiDB-lite"/>
    </source>
</evidence>
<protein>
    <recommendedName>
        <fullName evidence="2">DUF3741 domain-containing protein</fullName>
    </recommendedName>
</protein>
<feature type="domain" description="DUF3741" evidence="2">
    <location>
        <begin position="139"/>
        <end position="156"/>
    </location>
</feature>
<organism evidence="3 4">
    <name type="scientific">Amborella trichopoda</name>
    <dbReference type="NCBI Taxonomy" id="13333"/>
    <lineage>
        <taxon>Eukaryota</taxon>
        <taxon>Viridiplantae</taxon>
        <taxon>Streptophyta</taxon>
        <taxon>Embryophyta</taxon>
        <taxon>Tracheophyta</taxon>
        <taxon>Spermatophyta</taxon>
        <taxon>Magnoliopsida</taxon>
        <taxon>Amborellales</taxon>
        <taxon>Amborellaceae</taxon>
        <taxon>Amborella</taxon>
    </lineage>
</organism>